<dbReference type="FunFam" id="3.90.1150.10:FF:000065">
    <property type="entry name" value="Selenocysteine lyase"/>
    <property type="match status" value="1"/>
</dbReference>
<organism evidence="13 14">
    <name type="scientific">Daphnia pulex</name>
    <name type="common">Water flea</name>
    <dbReference type="NCBI Taxonomy" id="6669"/>
    <lineage>
        <taxon>Eukaryota</taxon>
        <taxon>Metazoa</taxon>
        <taxon>Ecdysozoa</taxon>
        <taxon>Arthropoda</taxon>
        <taxon>Crustacea</taxon>
        <taxon>Branchiopoda</taxon>
        <taxon>Diplostraca</taxon>
        <taxon>Cladocera</taxon>
        <taxon>Anomopoda</taxon>
        <taxon>Daphniidae</taxon>
        <taxon>Daphnia</taxon>
    </lineage>
</organism>
<protein>
    <recommendedName>
        <fullName evidence="11">Selenocysteine lyase</fullName>
        <ecNumber evidence="10">4.4.1.16</ecNumber>
    </recommendedName>
</protein>
<reference evidence="13 14" key="1">
    <citation type="journal article" date="2011" name="Science">
        <title>The ecoresponsive genome of Daphnia pulex.</title>
        <authorList>
            <person name="Colbourne J.K."/>
            <person name="Pfrender M.E."/>
            <person name="Gilbert D."/>
            <person name="Thomas W.K."/>
            <person name="Tucker A."/>
            <person name="Oakley T.H."/>
            <person name="Tokishita S."/>
            <person name="Aerts A."/>
            <person name="Arnold G.J."/>
            <person name="Basu M.K."/>
            <person name="Bauer D.J."/>
            <person name="Caceres C.E."/>
            <person name="Carmel L."/>
            <person name="Casola C."/>
            <person name="Choi J.H."/>
            <person name="Detter J.C."/>
            <person name="Dong Q."/>
            <person name="Dusheyko S."/>
            <person name="Eads B.D."/>
            <person name="Frohlich T."/>
            <person name="Geiler-Samerotte K.A."/>
            <person name="Gerlach D."/>
            <person name="Hatcher P."/>
            <person name="Jogdeo S."/>
            <person name="Krijgsveld J."/>
            <person name="Kriventseva E.V."/>
            <person name="Kultz D."/>
            <person name="Laforsch C."/>
            <person name="Lindquist E."/>
            <person name="Lopez J."/>
            <person name="Manak J.R."/>
            <person name="Muller J."/>
            <person name="Pangilinan J."/>
            <person name="Patwardhan R.P."/>
            <person name="Pitluck S."/>
            <person name="Pritham E.J."/>
            <person name="Rechtsteiner A."/>
            <person name="Rho M."/>
            <person name="Rogozin I.B."/>
            <person name="Sakarya O."/>
            <person name="Salamov A."/>
            <person name="Schaack S."/>
            <person name="Shapiro H."/>
            <person name="Shiga Y."/>
            <person name="Skalitzky C."/>
            <person name="Smith Z."/>
            <person name="Souvorov A."/>
            <person name="Sung W."/>
            <person name="Tang Z."/>
            <person name="Tsuchiya D."/>
            <person name="Tu H."/>
            <person name="Vos H."/>
            <person name="Wang M."/>
            <person name="Wolf Y.I."/>
            <person name="Yamagata H."/>
            <person name="Yamada T."/>
            <person name="Ye Y."/>
            <person name="Shaw J.R."/>
            <person name="Andrews J."/>
            <person name="Crease T.J."/>
            <person name="Tang H."/>
            <person name="Lucas S.M."/>
            <person name="Robertson H.M."/>
            <person name="Bork P."/>
            <person name="Koonin E.V."/>
            <person name="Zdobnov E.M."/>
            <person name="Grigoriev I.V."/>
            <person name="Lynch M."/>
            <person name="Boore J.L."/>
        </authorList>
    </citation>
    <scope>NUCLEOTIDE SEQUENCE [LARGE SCALE GENOMIC DNA]</scope>
</reference>
<evidence type="ECO:0000256" key="6">
    <source>
        <dbReference type="ARBA" id="ARBA00022679"/>
    </source>
</evidence>
<dbReference type="AlphaFoldDB" id="E9H792"/>
<dbReference type="Pfam" id="PF00266">
    <property type="entry name" value="Aminotran_5"/>
    <property type="match status" value="1"/>
</dbReference>
<evidence type="ECO:0000313" key="13">
    <source>
        <dbReference type="EMBL" id="EFX72409.1"/>
    </source>
</evidence>
<dbReference type="OMA" id="IIYGQSE"/>
<dbReference type="eggNOG" id="KOG1549">
    <property type="taxonomic scope" value="Eukaryota"/>
</dbReference>
<dbReference type="InParanoid" id="E9H792"/>
<comment type="similarity">
    <text evidence="3">Belongs to the class-V pyridoxal-phosphate-dependent aminotransferase family.</text>
</comment>
<evidence type="ECO:0000256" key="2">
    <source>
        <dbReference type="ARBA" id="ARBA00004514"/>
    </source>
</evidence>
<evidence type="ECO:0000256" key="7">
    <source>
        <dbReference type="ARBA" id="ARBA00022898"/>
    </source>
</evidence>
<keyword evidence="5" id="KW-0963">Cytoplasm</keyword>
<evidence type="ECO:0000256" key="10">
    <source>
        <dbReference type="ARBA" id="ARBA00039054"/>
    </source>
</evidence>
<evidence type="ECO:0000256" key="3">
    <source>
        <dbReference type="ARBA" id="ARBA00009236"/>
    </source>
</evidence>
<dbReference type="STRING" id="6669.E9H792"/>
<keyword evidence="7" id="KW-0663">Pyridoxal phosphate</keyword>
<evidence type="ECO:0000256" key="11">
    <source>
        <dbReference type="ARBA" id="ARBA00040554"/>
    </source>
</evidence>
<name>E9H792_DAPPU</name>
<dbReference type="PhylomeDB" id="E9H792"/>
<dbReference type="PIRSF" id="PIRSF005572">
    <property type="entry name" value="NifS"/>
    <property type="match status" value="1"/>
</dbReference>
<gene>
    <name evidence="13" type="ORF">DAPPUDRAFT_326277</name>
</gene>
<dbReference type="InterPro" id="IPR016454">
    <property type="entry name" value="Cysteine_dSase"/>
</dbReference>
<dbReference type="PANTHER" id="PTHR11601">
    <property type="entry name" value="CYSTEINE DESULFURYLASE FAMILY MEMBER"/>
    <property type="match status" value="1"/>
</dbReference>
<dbReference type="EC" id="4.4.1.16" evidence="10"/>
<dbReference type="InterPro" id="IPR000192">
    <property type="entry name" value="Aminotrans_V_dom"/>
</dbReference>
<dbReference type="EMBL" id="GL732600">
    <property type="protein sequence ID" value="EFX72409.1"/>
    <property type="molecule type" value="Genomic_DNA"/>
</dbReference>
<dbReference type="Gene3D" id="1.10.260.50">
    <property type="match status" value="1"/>
</dbReference>
<evidence type="ECO:0000259" key="12">
    <source>
        <dbReference type="Pfam" id="PF00266"/>
    </source>
</evidence>
<dbReference type="Proteomes" id="UP000000305">
    <property type="component" value="Unassembled WGS sequence"/>
</dbReference>
<dbReference type="InterPro" id="IPR015424">
    <property type="entry name" value="PyrdxlP-dep_Trfase"/>
</dbReference>
<evidence type="ECO:0000256" key="1">
    <source>
        <dbReference type="ARBA" id="ARBA00001933"/>
    </source>
</evidence>
<feature type="domain" description="Aminotransferase class V" evidence="12">
    <location>
        <begin position="8"/>
        <end position="395"/>
    </location>
</feature>
<keyword evidence="6" id="KW-0808">Transferase</keyword>
<comment type="subcellular location">
    <subcellularLocation>
        <location evidence="2">Cytoplasm</location>
        <location evidence="2">Cytosol</location>
    </subcellularLocation>
</comment>
<dbReference type="GO" id="GO:0016740">
    <property type="term" value="F:transferase activity"/>
    <property type="evidence" value="ECO:0007669"/>
    <property type="project" value="UniProtKB-KW"/>
</dbReference>
<evidence type="ECO:0000313" key="14">
    <source>
        <dbReference type="Proteomes" id="UP000000305"/>
    </source>
</evidence>
<comment type="subunit">
    <text evidence="4">Homodimer.</text>
</comment>
<dbReference type="InterPro" id="IPR015422">
    <property type="entry name" value="PyrdxlP-dep_Trfase_small"/>
</dbReference>
<sequence>MDSTSSKIYLDYNATTPLAPEVVDCVTEALTDAWANPSSSTDFGRKAKELIDQSRKKIATMLNAEASEVIFLSGGTEANNMVLQTALKYFKSWAGKSIQMSNSCKPHIVTTNVEHDAILLPLKHFEEEQQADVAYVPVSSTCGQVLAEEIEKQIRLHTCLVSVMLANNETGVIMPVAEISRKIRKLNEIRQMEGLCQILLHTDAAQAIGKITVDAKELEVDYLTVVGHKFYGPRIGALYVKNLGDPKIPLYPMFFGGGQEHRFRPGTENTPMIHGLGCAAELISRNLKIYQENMMKMRDLLEQSLAEEFGENVIVNCNAAMRLPNTSSVSFRKTALTGGEILSRCPELMASTGAACHGTGKPSEILMASGVAFEDARSAVRLSVGRDTTSKQIEQTVLMLKTAVNLLD</sequence>
<dbReference type="Gene3D" id="3.90.1150.10">
    <property type="entry name" value="Aspartate Aminotransferase, domain 1"/>
    <property type="match status" value="1"/>
</dbReference>
<accession>E9H792</accession>
<dbReference type="HOGENOM" id="CLU_003433_0_0_1"/>
<keyword evidence="8" id="KW-0456">Lyase</keyword>
<dbReference type="Gene3D" id="3.40.640.10">
    <property type="entry name" value="Type I PLP-dependent aspartate aminotransferase-like (Major domain)"/>
    <property type="match status" value="1"/>
</dbReference>
<keyword evidence="14" id="KW-1185">Reference proteome</keyword>
<evidence type="ECO:0000256" key="4">
    <source>
        <dbReference type="ARBA" id="ARBA00011738"/>
    </source>
</evidence>
<evidence type="ECO:0000256" key="5">
    <source>
        <dbReference type="ARBA" id="ARBA00022490"/>
    </source>
</evidence>
<dbReference type="SUPFAM" id="SSF53383">
    <property type="entry name" value="PLP-dependent transferases"/>
    <property type="match status" value="1"/>
</dbReference>
<comment type="function">
    <text evidence="9">Catalyzes the decomposition of L-selenocysteine to L-alanine and elemental selenium.</text>
</comment>
<proteinExistence type="inferred from homology"/>
<dbReference type="KEGG" id="dpx:DAPPUDRAFT_326277"/>
<dbReference type="OrthoDB" id="10250117at2759"/>
<dbReference type="PANTHER" id="PTHR11601:SF62">
    <property type="entry name" value="SELENOCYSTEINE LYASE"/>
    <property type="match status" value="1"/>
</dbReference>
<dbReference type="FunFam" id="3.40.640.10:FF:000370">
    <property type="entry name" value="Uncharacterized protein"/>
    <property type="match status" value="1"/>
</dbReference>
<dbReference type="GO" id="GO:0009000">
    <property type="term" value="F:selenocysteine lyase activity"/>
    <property type="evidence" value="ECO:0007669"/>
    <property type="project" value="UniProtKB-EC"/>
</dbReference>
<evidence type="ECO:0000256" key="9">
    <source>
        <dbReference type="ARBA" id="ARBA00037407"/>
    </source>
</evidence>
<dbReference type="InterPro" id="IPR015421">
    <property type="entry name" value="PyrdxlP-dep_Trfase_major"/>
</dbReference>
<evidence type="ECO:0000256" key="8">
    <source>
        <dbReference type="ARBA" id="ARBA00023239"/>
    </source>
</evidence>
<comment type="cofactor">
    <cofactor evidence="1">
        <name>pyridoxal 5'-phosphate</name>
        <dbReference type="ChEBI" id="CHEBI:597326"/>
    </cofactor>
</comment>
<dbReference type="GO" id="GO:0005829">
    <property type="term" value="C:cytosol"/>
    <property type="evidence" value="ECO:0007669"/>
    <property type="project" value="UniProtKB-SubCell"/>
</dbReference>